<sequence length="116" mass="11993">MASDNISSVPTICTGLSSSAFSSMASDNISSVPTICTGLSSSASSSMASYNISTVPTICTGLSSSASSSGSRFGEHQLQVQAKCSDCVSSTYKILEMFEPQTRCCHLEQLSHCTAS</sequence>
<reference evidence="1 2" key="1">
    <citation type="journal article" date="2021" name="Elife">
        <title>Chloroplast acquisition without the gene transfer in kleptoplastic sea slugs, Plakobranchus ocellatus.</title>
        <authorList>
            <person name="Maeda T."/>
            <person name="Takahashi S."/>
            <person name="Yoshida T."/>
            <person name="Shimamura S."/>
            <person name="Takaki Y."/>
            <person name="Nagai Y."/>
            <person name="Toyoda A."/>
            <person name="Suzuki Y."/>
            <person name="Arimoto A."/>
            <person name="Ishii H."/>
            <person name="Satoh N."/>
            <person name="Nishiyama T."/>
            <person name="Hasebe M."/>
            <person name="Maruyama T."/>
            <person name="Minagawa J."/>
            <person name="Obokata J."/>
            <person name="Shigenobu S."/>
        </authorList>
    </citation>
    <scope>NUCLEOTIDE SEQUENCE [LARGE SCALE GENOMIC DNA]</scope>
</reference>
<dbReference type="AlphaFoldDB" id="A0AAV4EIF5"/>
<gene>
    <name evidence="1" type="ORF">ElyMa_005411500</name>
</gene>
<protein>
    <submittedName>
        <fullName evidence="1">Uncharacterized protein</fullName>
    </submittedName>
</protein>
<dbReference type="EMBL" id="BMAT01010781">
    <property type="protein sequence ID" value="GFR60619.1"/>
    <property type="molecule type" value="Genomic_DNA"/>
</dbReference>
<comment type="caution">
    <text evidence="1">The sequence shown here is derived from an EMBL/GenBank/DDBJ whole genome shotgun (WGS) entry which is preliminary data.</text>
</comment>
<accession>A0AAV4EIF5</accession>
<dbReference type="Proteomes" id="UP000762676">
    <property type="component" value="Unassembled WGS sequence"/>
</dbReference>
<evidence type="ECO:0000313" key="1">
    <source>
        <dbReference type="EMBL" id="GFR60619.1"/>
    </source>
</evidence>
<evidence type="ECO:0000313" key="2">
    <source>
        <dbReference type="Proteomes" id="UP000762676"/>
    </source>
</evidence>
<proteinExistence type="predicted"/>
<name>A0AAV4EIF5_9GAST</name>
<organism evidence="1 2">
    <name type="scientific">Elysia marginata</name>
    <dbReference type="NCBI Taxonomy" id="1093978"/>
    <lineage>
        <taxon>Eukaryota</taxon>
        <taxon>Metazoa</taxon>
        <taxon>Spiralia</taxon>
        <taxon>Lophotrochozoa</taxon>
        <taxon>Mollusca</taxon>
        <taxon>Gastropoda</taxon>
        <taxon>Heterobranchia</taxon>
        <taxon>Euthyneura</taxon>
        <taxon>Panpulmonata</taxon>
        <taxon>Sacoglossa</taxon>
        <taxon>Placobranchoidea</taxon>
        <taxon>Plakobranchidae</taxon>
        <taxon>Elysia</taxon>
    </lineage>
</organism>
<keyword evidence="2" id="KW-1185">Reference proteome</keyword>